<dbReference type="InterPro" id="IPR026444">
    <property type="entry name" value="Secre_tail"/>
</dbReference>
<keyword evidence="1 2" id="KW-0732">Signal</keyword>
<dbReference type="InterPro" id="IPR015943">
    <property type="entry name" value="WD40/YVTN_repeat-like_dom_sf"/>
</dbReference>
<dbReference type="OrthoDB" id="9757947at2"/>
<feature type="signal peptide" evidence="2">
    <location>
        <begin position="1"/>
        <end position="19"/>
    </location>
</feature>
<evidence type="ECO:0000313" key="4">
    <source>
        <dbReference type="EMBL" id="KAB2807382.1"/>
    </source>
</evidence>
<sequence>MKKGRLLTGIVALSVVGSAALLNQTQERASYTPRSTSNNVEAIAGAAAYLHSLRANQVTGEVDPADVLAARQQALAMPSSKTLNLEWESIGPANAGGRARAILIDKDSSNIVYAGSVSGGMYRSRTGGSSWKPVSPQGSNLAVVSIAQAADGTVFYGTGEWPFISYFGNGASSTPAFIGGGIYRSVSGSNGNNFELIASTQPSSNTPNDNWSAIGDMEAHPTDANIIYACTPGGLRRSTDGGDTWTVVLSGFTRDMAIDVNGGVYVDNSTRLMYSPDGTAGSFTELSGGGGAGVLPRTNGRMRIAVSPQDVNYIYVVQLNGSALKGVYRSVDGGGTWTQIGQKGQQFDPMCSGNRCQGTYDLLFGVSAKDKDRIWMGGITTWTWKNNQWDQVNTTTQSPGNPFYIHADVHEVVSDPHNPNIVWIASDGGLFKSSDHGVTWVERNLEFRTLQFYKFGVGEDRSVIGGTQDNGTQLMDGSQNFQNYASRLLVNSAYADGGEAAISWLAPKVMLAENQNGDLGRSENNGESFSTFYEGNMLAGFRPFDGNFSNWIMPYELHETTNDVLSHDSVLFFAFPASQSLGFGNGSDVNYASTLSRPAASAQFVADSFRIVSGALVVESDAAGNLSGDGTGTFDAATGAYAVTFNQAPLAEIVITCDVSYPAGSTIDVFSSIGGLPYEYTTTQTLNPYDSIMIQDPVQSTLIVGLTSWDNVNGRATGGVWMTRELHDFSKTPNWWKIGQMNNGETPMTMEMSKDGDICYIGTTSGRLYRYSNILAARDDSADILFASTPIVQQDVIRTFPQTITDIAIDPNNADRVVVTLGNYGNSQYVFYSNNATSASPTFIGKQGNLPNMPVYSVVIDKNNPASVVVGTEIGVYSLENIDAAGTPQWADENNGMPFVAVFELEQYRTDKLSTDSTTLEDGDIFAATHGRGFFRTGSTSQDRPVSIEENNLDITRNDLNVFPNPTSGSTTIKLNLDNSNDVRVVVRDLNGRAVITRNLGRMSAGDHEIKLNMGWMTNGIYMVSVESGNSVSTGKVILQK</sequence>
<dbReference type="PANTHER" id="PTHR43739:SF5">
    <property type="entry name" value="EXO-ALPHA-SIALIDASE"/>
    <property type="match status" value="1"/>
</dbReference>
<dbReference type="NCBIfam" id="TIGR04183">
    <property type="entry name" value="Por_Secre_tail"/>
    <property type="match status" value="1"/>
</dbReference>
<evidence type="ECO:0000259" key="3">
    <source>
        <dbReference type="Pfam" id="PF18962"/>
    </source>
</evidence>
<feature type="domain" description="Secretion system C-terminal sorting" evidence="3">
    <location>
        <begin position="962"/>
        <end position="1038"/>
    </location>
</feature>
<dbReference type="Pfam" id="PF18962">
    <property type="entry name" value="Por_Secre_tail"/>
    <property type="match status" value="1"/>
</dbReference>
<protein>
    <submittedName>
        <fullName evidence="4">T9SS type A sorting domain-containing protein</fullName>
    </submittedName>
</protein>
<proteinExistence type="predicted"/>
<dbReference type="EMBL" id="WBVO01000011">
    <property type="protein sequence ID" value="KAB2807382.1"/>
    <property type="molecule type" value="Genomic_DNA"/>
</dbReference>
<organism evidence="4 5">
    <name type="scientific">Phaeocystidibacter luteus</name>
    <dbReference type="NCBI Taxonomy" id="911197"/>
    <lineage>
        <taxon>Bacteria</taxon>
        <taxon>Pseudomonadati</taxon>
        <taxon>Bacteroidota</taxon>
        <taxon>Flavobacteriia</taxon>
        <taxon>Flavobacteriales</taxon>
        <taxon>Phaeocystidibacteraceae</taxon>
        <taxon>Phaeocystidibacter</taxon>
    </lineage>
</organism>
<dbReference type="PANTHER" id="PTHR43739">
    <property type="entry name" value="XYLOGLUCANASE (EUROFUNG)"/>
    <property type="match status" value="1"/>
</dbReference>
<dbReference type="InterPro" id="IPR052025">
    <property type="entry name" value="Xyloglucanase_GH74"/>
</dbReference>
<dbReference type="Proteomes" id="UP000468650">
    <property type="component" value="Unassembled WGS sequence"/>
</dbReference>
<gene>
    <name evidence="4" type="ORF">F8C67_12460</name>
</gene>
<name>A0A6N6RGE3_9FLAO</name>
<comment type="caution">
    <text evidence="4">The sequence shown here is derived from an EMBL/GenBank/DDBJ whole genome shotgun (WGS) entry which is preliminary data.</text>
</comment>
<accession>A0A6N6RGE3</accession>
<dbReference type="RefSeq" id="WP_151668189.1">
    <property type="nucleotide sequence ID" value="NZ_WBVO01000011.1"/>
</dbReference>
<dbReference type="SUPFAM" id="SSF110296">
    <property type="entry name" value="Oligoxyloglucan reducing end-specific cellobiohydrolase"/>
    <property type="match status" value="2"/>
</dbReference>
<reference evidence="4 5" key="1">
    <citation type="submission" date="2019-09" db="EMBL/GenBank/DDBJ databases">
        <title>Genomes of family Cryomorphaceae.</title>
        <authorList>
            <person name="Bowman J.P."/>
        </authorList>
    </citation>
    <scope>NUCLEOTIDE SEQUENCE [LARGE SCALE GENOMIC DNA]</scope>
    <source>
        <strain evidence="4 5">LMG 25704</strain>
    </source>
</reference>
<evidence type="ECO:0000313" key="5">
    <source>
        <dbReference type="Proteomes" id="UP000468650"/>
    </source>
</evidence>
<feature type="chain" id="PRO_5026950114" evidence="2">
    <location>
        <begin position="20"/>
        <end position="1041"/>
    </location>
</feature>
<keyword evidence="5" id="KW-1185">Reference proteome</keyword>
<dbReference type="AlphaFoldDB" id="A0A6N6RGE3"/>
<evidence type="ECO:0000256" key="2">
    <source>
        <dbReference type="SAM" id="SignalP"/>
    </source>
</evidence>
<dbReference type="Gene3D" id="2.130.10.10">
    <property type="entry name" value="YVTN repeat-like/Quinoprotein amine dehydrogenase"/>
    <property type="match status" value="3"/>
</dbReference>
<evidence type="ECO:0000256" key="1">
    <source>
        <dbReference type="ARBA" id="ARBA00022729"/>
    </source>
</evidence>
<dbReference type="GO" id="GO:0010411">
    <property type="term" value="P:xyloglucan metabolic process"/>
    <property type="evidence" value="ECO:0007669"/>
    <property type="project" value="TreeGrafter"/>
</dbReference>